<evidence type="ECO:0000313" key="2">
    <source>
        <dbReference type="EMBL" id="KAJ8468964.1"/>
    </source>
</evidence>
<keyword evidence="3" id="KW-1185">Reference proteome</keyword>
<dbReference type="AlphaFoldDB" id="A0AAD7TM22"/>
<organism evidence="2 3">
    <name type="scientific">Trametes cubensis</name>
    <dbReference type="NCBI Taxonomy" id="1111947"/>
    <lineage>
        <taxon>Eukaryota</taxon>
        <taxon>Fungi</taxon>
        <taxon>Dikarya</taxon>
        <taxon>Basidiomycota</taxon>
        <taxon>Agaricomycotina</taxon>
        <taxon>Agaricomycetes</taxon>
        <taxon>Polyporales</taxon>
        <taxon>Polyporaceae</taxon>
        <taxon>Trametes</taxon>
    </lineage>
</organism>
<proteinExistence type="predicted"/>
<reference evidence="2" key="1">
    <citation type="submission" date="2022-11" db="EMBL/GenBank/DDBJ databases">
        <title>Genome Sequence of Cubamyces cubensis.</title>
        <authorList>
            <person name="Buettner E."/>
        </authorList>
    </citation>
    <scope>NUCLEOTIDE SEQUENCE</scope>
    <source>
        <strain evidence="2">MPL-01</strain>
    </source>
</reference>
<gene>
    <name evidence="2" type="ORF">ONZ51_g9300</name>
</gene>
<evidence type="ECO:0000313" key="3">
    <source>
        <dbReference type="Proteomes" id="UP001215151"/>
    </source>
</evidence>
<sequence length="352" mass="39936">MSSSDAHLQSHVRDTTEEREDGQVDGTSVIPQGCKVHVRGRILLEGRCPATGHTKPFLAVSDFWVDLEHSWSVNDLLKAVYHALEDSWTPNTLPLLNGVLNNISRPSNLDGSRLTPPALVVDFDRPVLHVHREDYTHIWKKDRKATPAYAVARAVTVARFSCPGRTLDYVPMPQLSGEVKEVYIKAYGQACYNKYSDSPDAKVFHGGGARRGRWREVDEIAMAMPFKHRWEYEEVPAANIALRAVWERLETHTLPDTDEAPSFKDGRQILLDENEATFIRPFLPAMKDVALMLHRIAEHVSPTYAVMDPLPPFDDHLHEAIQRLILEYLVTHKQQPIPLNSGALRYVRKETD</sequence>
<comment type="caution">
    <text evidence="2">The sequence shown here is derived from an EMBL/GenBank/DDBJ whole genome shotgun (WGS) entry which is preliminary data.</text>
</comment>
<dbReference type="EMBL" id="JAPEVG010000312">
    <property type="protein sequence ID" value="KAJ8468964.1"/>
    <property type="molecule type" value="Genomic_DNA"/>
</dbReference>
<feature type="region of interest" description="Disordered" evidence="1">
    <location>
        <begin position="1"/>
        <end position="29"/>
    </location>
</feature>
<dbReference type="Proteomes" id="UP001215151">
    <property type="component" value="Unassembled WGS sequence"/>
</dbReference>
<name>A0AAD7TM22_9APHY</name>
<evidence type="ECO:0000256" key="1">
    <source>
        <dbReference type="SAM" id="MobiDB-lite"/>
    </source>
</evidence>
<protein>
    <submittedName>
        <fullName evidence="2">Uncharacterized protein</fullName>
    </submittedName>
</protein>
<accession>A0AAD7TM22</accession>